<feature type="transmembrane region" description="Helical" evidence="8">
    <location>
        <begin position="12"/>
        <end position="33"/>
    </location>
</feature>
<feature type="domain" description="G-protein coupled receptors family 1 profile" evidence="9">
    <location>
        <begin position="24"/>
        <end position="369"/>
    </location>
</feature>
<keyword evidence="5 8" id="KW-0472">Membrane</keyword>
<keyword evidence="4" id="KW-0297">G-protein coupled receptor</keyword>
<keyword evidence="6" id="KW-0675">Receptor</keyword>
<keyword evidence="7" id="KW-0807">Transducer</keyword>
<proteinExistence type="predicted"/>
<dbReference type="AlphaFoldDB" id="A0A815B3S3"/>
<feature type="transmembrane region" description="Helical" evidence="8">
    <location>
        <begin position="346"/>
        <end position="372"/>
    </location>
</feature>
<dbReference type="Proteomes" id="UP000663882">
    <property type="component" value="Unassembled WGS sequence"/>
</dbReference>
<evidence type="ECO:0000256" key="6">
    <source>
        <dbReference type="ARBA" id="ARBA00023170"/>
    </source>
</evidence>
<evidence type="ECO:0000313" key="10">
    <source>
        <dbReference type="EMBL" id="CAF1263901.1"/>
    </source>
</evidence>
<feature type="transmembrane region" description="Helical" evidence="8">
    <location>
        <begin position="305"/>
        <end position="326"/>
    </location>
</feature>
<evidence type="ECO:0000256" key="3">
    <source>
        <dbReference type="ARBA" id="ARBA00022989"/>
    </source>
</evidence>
<evidence type="ECO:0000256" key="4">
    <source>
        <dbReference type="ARBA" id="ARBA00023040"/>
    </source>
</evidence>
<dbReference type="EMBL" id="CAJNOO010002392">
    <property type="protein sequence ID" value="CAF1263901.1"/>
    <property type="molecule type" value="Genomic_DNA"/>
</dbReference>
<evidence type="ECO:0000313" key="11">
    <source>
        <dbReference type="Proteomes" id="UP000663882"/>
    </source>
</evidence>
<dbReference type="OrthoDB" id="6129346at2759"/>
<feature type="transmembrane region" description="Helical" evidence="8">
    <location>
        <begin position="188"/>
        <end position="209"/>
    </location>
</feature>
<dbReference type="InterPro" id="IPR000276">
    <property type="entry name" value="GPCR_Rhodpsn"/>
</dbReference>
<dbReference type="SUPFAM" id="SSF81321">
    <property type="entry name" value="Family A G protein-coupled receptor-like"/>
    <property type="match status" value="1"/>
</dbReference>
<organism evidence="10 11">
    <name type="scientific">Rotaria sordida</name>
    <dbReference type="NCBI Taxonomy" id="392033"/>
    <lineage>
        <taxon>Eukaryota</taxon>
        <taxon>Metazoa</taxon>
        <taxon>Spiralia</taxon>
        <taxon>Gnathifera</taxon>
        <taxon>Rotifera</taxon>
        <taxon>Eurotatoria</taxon>
        <taxon>Bdelloidea</taxon>
        <taxon>Philodinida</taxon>
        <taxon>Philodinidae</taxon>
        <taxon>Rotaria</taxon>
    </lineage>
</organism>
<keyword evidence="3 8" id="KW-1133">Transmembrane helix</keyword>
<dbReference type="Gene3D" id="1.20.1070.10">
    <property type="entry name" value="Rhodopsin 7-helix transmembrane proteins"/>
    <property type="match status" value="1"/>
</dbReference>
<comment type="caution">
    <text evidence="10">The sequence shown here is derived from an EMBL/GenBank/DDBJ whole genome shotgun (WGS) entry which is preliminary data.</text>
</comment>
<feature type="transmembrane region" description="Helical" evidence="8">
    <location>
        <begin position="45"/>
        <end position="71"/>
    </location>
</feature>
<keyword evidence="2 8" id="KW-0812">Transmembrane</keyword>
<dbReference type="InterPro" id="IPR017452">
    <property type="entry name" value="GPCR_Rhodpsn_7TM"/>
</dbReference>
<evidence type="ECO:0000256" key="7">
    <source>
        <dbReference type="ARBA" id="ARBA00023224"/>
    </source>
</evidence>
<evidence type="ECO:0000256" key="5">
    <source>
        <dbReference type="ARBA" id="ARBA00023136"/>
    </source>
</evidence>
<dbReference type="PROSITE" id="PS50262">
    <property type="entry name" value="G_PROTEIN_RECEP_F1_2"/>
    <property type="match status" value="1"/>
</dbReference>
<gene>
    <name evidence="10" type="ORF">RFH988_LOCUS27827</name>
</gene>
<dbReference type="GO" id="GO:0004930">
    <property type="term" value="F:G protein-coupled receptor activity"/>
    <property type="evidence" value="ECO:0007669"/>
    <property type="project" value="UniProtKB-KW"/>
</dbReference>
<protein>
    <recommendedName>
        <fullName evidence="9">G-protein coupled receptors family 1 profile domain-containing protein</fullName>
    </recommendedName>
</protein>
<dbReference type="PANTHER" id="PTHR45695:SF9">
    <property type="entry name" value="LEUCOKININ RECEPTOR"/>
    <property type="match status" value="1"/>
</dbReference>
<evidence type="ECO:0000256" key="8">
    <source>
        <dbReference type="SAM" id="Phobius"/>
    </source>
</evidence>
<dbReference type="PANTHER" id="PTHR45695">
    <property type="entry name" value="LEUCOKININ RECEPTOR-RELATED"/>
    <property type="match status" value="1"/>
</dbReference>
<reference evidence="10" key="1">
    <citation type="submission" date="2021-02" db="EMBL/GenBank/DDBJ databases">
        <authorList>
            <person name="Nowell W R."/>
        </authorList>
    </citation>
    <scope>NUCLEOTIDE SEQUENCE</scope>
</reference>
<dbReference type="Pfam" id="PF00001">
    <property type="entry name" value="7tm_1"/>
    <property type="match status" value="1"/>
</dbReference>
<sequence length="484" mass="56511">MSDDLFNISWFMVFMMVILIAFIANIIIILAILRDKSMHTSTYFYIINVNIADILLIFSCLPERIAAILSANDGFILGMFTCYLLPFLQQVSMHAALGFLLILTVHRCYPAGVPRCLQRNLIRRQIRNHCQTLCLIWAFAILINLPLFAITKYEKNVMVPTENTTNKSQTISIPTCETEAKEIWSRTYLILLLVLTYLITGFFLIIIYGQAIRIILSSKKYTNKNIQTKKNNDENYHFVSRNIINQNKFRETRAHTSTSSSSSSINSSNRRPQQYLTTTLPISMMIPIEKTKCSTNSHSTQHLQVIIMLFVVILLYILLLLPYRLLNLLFIVYNQLFQYNFMNETLFHWLLNTVRLLVFLNCALQPIIYLVISSRLRQTVIKFFQTCSYRYYCRCRCSLSFKNEQRHKTSNRVIQTYSCQRYPNTSSQTNRQQKFNSGDNNLPINNTRMIEYQSSPLTRSQFVTNKLSINKTHQNVKLKNSLRK</sequence>
<feature type="transmembrane region" description="Helical" evidence="8">
    <location>
        <begin position="130"/>
        <end position="150"/>
    </location>
</feature>
<dbReference type="GO" id="GO:0005886">
    <property type="term" value="C:plasma membrane"/>
    <property type="evidence" value="ECO:0007669"/>
    <property type="project" value="TreeGrafter"/>
</dbReference>
<evidence type="ECO:0000256" key="1">
    <source>
        <dbReference type="ARBA" id="ARBA00004141"/>
    </source>
</evidence>
<accession>A0A815B3S3</accession>
<dbReference type="PRINTS" id="PR00237">
    <property type="entry name" value="GPCRRHODOPSN"/>
</dbReference>
<feature type="transmembrane region" description="Helical" evidence="8">
    <location>
        <begin position="91"/>
        <end position="109"/>
    </location>
</feature>
<comment type="subcellular location">
    <subcellularLocation>
        <location evidence="1">Membrane</location>
        <topology evidence="1">Multi-pass membrane protein</topology>
    </subcellularLocation>
</comment>
<evidence type="ECO:0000259" key="9">
    <source>
        <dbReference type="PROSITE" id="PS50262"/>
    </source>
</evidence>
<name>A0A815B3S3_9BILA</name>
<evidence type="ECO:0000256" key="2">
    <source>
        <dbReference type="ARBA" id="ARBA00022692"/>
    </source>
</evidence>